<evidence type="ECO:0000259" key="3">
    <source>
        <dbReference type="PROSITE" id="PS50110"/>
    </source>
</evidence>
<proteinExistence type="predicted"/>
<protein>
    <submittedName>
        <fullName evidence="4">Response regulator transcription factor</fullName>
    </submittedName>
</protein>
<dbReference type="Proteomes" id="UP001596495">
    <property type="component" value="Unassembled WGS sequence"/>
</dbReference>
<accession>A0ABW2R9D6</accession>
<sequence>MSAKILIVDDQADIRKLLRISLQLREDTELFEAADGESGWALAQELQPDLILLDVMMPGIDGYEVCRRVKSHPLLKERSKVILISGRIQPEDVQAGVLAGCDAYLPKTTGPAKLLDKVDSILAT</sequence>
<gene>
    <name evidence="4" type="ORF">ACFQNJ_09155</name>
</gene>
<dbReference type="Gene3D" id="3.40.50.2300">
    <property type="match status" value="1"/>
</dbReference>
<dbReference type="Pfam" id="PF00072">
    <property type="entry name" value="Response_reg"/>
    <property type="match status" value="1"/>
</dbReference>
<dbReference type="RefSeq" id="WP_382256327.1">
    <property type="nucleotide sequence ID" value="NZ_JBHTBX010000005.1"/>
</dbReference>
<dbReference type="PROSITE" id="PS50110">
    <property type="entry name" value="RESPONSE_REGULATORY"/>
    <property type="match status" value="1"/>
</dbReference>
<dbReference type="PANTHER" id="PTHR44591">
    <property type="entry name" value="STRESS RESPONSE REGULATOR PROTEIN 1"/>
    <property type="match status" value="1"/>
</dbReference>
<evidence type="ECO:0000313" key="5">
    <source>
        <dbReference type="Proteomes" id="UP001596495"/>
    </source>
</evidence>
<dbReference type="InterPro" id="IPR050595">
    <property type="entry name" value="Bact_response_regulator"/>
</dbReference>
<dbReference type="PANTHER" id="PTHR44591:SF3">
    <property type="entry name" value="RESPONSE REGULATORY DOMAIN-CONTAINING PROTEIN"/>
    <property type="match status" value="1"/>
</dbReference>
<organism evidence="4 5">
    <name type="scientific">Hydrogenophaga bisanensis</name>
    <dbReference type="NCBI Taxonomy" id="439611"/>
    <lineage>
        <taxon>Bacteria</taxon>
        <taxon>Pseudomonadati</taxon>
        <taxon>Pseudomonadota</taxon>
        <taxon>Betaproteobacteria</taxon>
        <taxon>Burkholderiales</taxon>
        <taxon>Comamonadaceae</taxon>
        <taxon>Hydrogenophaga</taxon>
    </lineage>
</organism>
<dbReference type="CDD" id="cd17574">
    <property type="entry name" value="REC_OmpR"/>
    <property type="match status" value="1"/>
</dbReference>
<dbReference type="SMART" id="SM00448">
    <property type="entry name" value="REC"/>
    <property type="match status" value="1"/>
</dbReference>
<feature type="modified residue" description="4-aspartylphosphate" evidence="2">
    <location>
        <position position="54"/>
    </location>
</feature>
<keyword evidence="1 2" id="KW-0597">Phosphoprotein</keyword>
<name>A0ABW2R9D6_9BURK</name>
<evidence type="ECO:0000313" key="4">
    <source>
        <dbReference type="EMBL" id="MFC7434678.1"/>
    </source>
</evidence>
<dbReference type="SUPFAM" id="SSF52172">
    <property type="entry name" value="CheY-like"/>
    <property type="match status" value="1"/>
</dbReference>
<feature type="domain" description="Response regulatory" evidence="3">
    <location>
        <begin position="4"/>
        <end position="122"/>
    </location>
</feature>
<evidence type="ECO:0000256" key="2">
    <source>
        <dbReference type="PROSITE-ProRule" id="PRU00169"/>
    </source>
</evidence>
<evidence type="ECO:0000256" key="1">
    <source>
        <dbReference type="ARBA" id="ARBA00022553"/>
    </source>
</evidence>
<dbReference type="InterPro" id="IPR001789">
    <property type="entry name" value="Sig_transdc_resp-reg_receiver"/>
</dbReference>
<keyword evidence="5" id="KW-1185">Reference proteome</keyword>
<dbReference type="EMBL" id="JBHTBX010000005">
    <property type="protein sequence ID" value="MFC7434678.1"/>
    <property type="molecule type" value="Genomic_DNA"/>
</dbReference>
<reference evidence="5" key="1">
    <citation type="journal article" date="2019" name="Int. J. Syst. Evol. Microbiol.">
        <title>The Global Catalogue of Microorganisms (GCM) 10K type strain sequencing project: providing services to taxonomists for standard genome sequencing and annotation.</title>
        <authorList>
            <consortium name="The Broad Institute Genomics Platform"/>
            <consortium name="The Broad Institute Genome Sequencing Center for Infectious Disease"/>
            <person name="Wu L."/>
            <person name="Ma J."/>
        </authorList>
    </citation>
    <scope>NUCLEOTIDE SEQUENCE [LARGE SCALE GENOMIC DNA]</scope>
    <source>
        <strain evidence="5">CCUG 54518</strain>
    </source>
</reference>
<dbReference type="InterPro" id="IPR011006">
    <property type="entry name" value="CheY-like_superfamily"/>
</dbReference>
<comment type="caution">
    <text evidence="4">The sequence shown here is derived from an EMBL/GenBank/DDBJ whole genome shotgun (WGS) entry which is preliminary data.</text>
</comment>